<proteinExistence type="predicted"/>
<name>A0A1X2I8C0_9FUNG</name>
<keyword evidence="3" id="KW-1185">Reference proteome</keyword>
<dbReference type="EMBL" id="MCGE01000021">
    <property type="protein sequence ID" value="ORZ11438.1"/>
    <property type="molecule type" value="Genomic_DNA"/>
</dbReference>
<accession>A0A1X2I8C0</accession>
<feature type="region of interest" description="Disordered" evidence="1">
    <location>
        <begin position="80"/>
        <end position="99"/>
    </location>
</feature>
<evidence type="ECO:0000256" key="1">
    <source>
        <dbReference type="SAM" id="MobiDB-lite"/>
    </source>
</evidence>
<reference evidence="2 3" key="1">
    <citation type="submission" date="2016-07" db="EMBL/GenBank/DDBJ databases">
        <title>Pervasive Adenine N6-methylation of Active Genes in Fungi.</title>
        <authorList>
            <consortium name="DOE Joint Genome Institute"/>
            <person name="Mondo S.J."/>
            <person name="Dannebaum R.O."/>
            <person name="Kuo R.C."/>
            <person name="Labutti K."/>
            <person name="Haridas S."/>
            <person name="Kuo A."/>
            <person name="Salamov A."/>
            <person name="Ahrendt S.R."/>
            <person name="Lipzen A."/>
            <person name="Sullivan W."/>
            <person name="Andreopoulos W.B."/>
            <person name="Clum A."/>
            <person name="Lindquist E."/>
            <person name="Daum C."/>
            <person name="Ramamoorthy G.K."/>
            <person name="Gryganskyi A."/>
            <person name="Culley D."/>
            <person name="Magnuson J.K."/>
            <person name="James T.Y."/>
            <person name="O'Malley M.A."/>
            <person name="Stajich J.E."/>
            <person name="Spatafora J.W."/>
            <person name="Visel A."/>
            <person name="Grigoriev I.V."/>
        </authorList>
    </citation>
    <scope>NUCLEOTIDE SEQUENCE [LARGE SCALE GENOMIC DNA]</scope>
    <source>
        <strain evidence="2 3">NRRL 1336</strain>
    </source>
</reference>
<evidence type="ECO:0000313" key="2">
    <source>
        <dbReference type="EMBL" id="ORZ11438.1"/>
    </source>
</evidence>
<dbReference type="Proteomes" id="UP000193560">
    <property type="component" value="Unassembled WGS sequence"/>
</dbReference>
<organism evidence="2 3">
    <name type="scientific">Absidia repens</name>
    <dbReference type="NCBI Taxonomy" id="90262"/>
    <lineage>
        <taxon>Eukaryota</taxon>
        <taxon>Fungi</taxon>
        <taxon>Fungi incertae sedis</taxon>
        <taxon>Mucoromycota</taxon>
        <taxon>Mucoromycotina</taxon>
        <taxon>Mucoromycetes</taxon>
        <taxon>Mucorales</taxon>
        <taxon>Cunninghamellaceae</taxon>
        <taxon>Absidia</taxon>
    </lineage>
</organism>
<dbReference type="AlphaFoldDB" id="A0A1X2I8C0"/>
<protein>
    <submittedName>
        <fullName evidence="2">Uncharacterized protein</fullName>
    </submittedName>
</protein>
<comment type="caution">
    <text evidence="2">The sequence shown here is derived from an EMBL/GenBank/DDBJ whole genome shotgun (WGS) entry which is preliminary data.</text>
</comment>
<dbReference type="OrthoDB" id="2284923at2759"/>
<evidence type="ECO:0000313" key="3">
    <source>
        <dbReference type="Proteomes" id="UP000193560"/>
    </source>
</evidence>
<sequence length="99" mass="11079">MDPKQLINHNTKKAITAMNILSTFGVNRSGFNRLMATRIYQQFIRPMMEYGLAITTTTQQSLNKLESDNPPNPPAFAEFMEPTTDLPPESCAISPTHPP</sequence>
<gene>
    <name evidence="2" type="ORF">BCR42DRAFT_469198</name>
</gene>